<gene>
    <name evidence="2" type="ORF">FJT64_027875</name>
</gene>
<dbReference type="EMBL" id="VIIS01001371">
    <property type="protein sequence ID" value="KAF0299348.1"/>
    <property type="molecule type" value="Genomic_DNA"/>
</dbReference>
<dbReference type="AlphaFoldDB" id="A0A6A4WBB8"/>
<dbReference type="Proteomes" id="UP000440578">
    <property type="component" value="Unassembled WGS sequence"/>
</dbReference>
<feature type="region of interest" description="Disordered" evidence="1">
    <location>
        <begin position="1"/>
        <end position="24"/>
    </location>
</feature>
<evidence type="ECO:0000313" key="2">
    <source>
        <dbReference type="EMBL" id="KAF0299348.1"/>
    </source>
</evidence>
<evidence type="ECO:0000313" key="3">
    <source>
        <dbReference type="Proteomes" id="UP000440578"/>
    </source>
</evidence>
<reference evidence="2 3" key="1">
    <citation type="submission" date="2019-07" db="EMBL/GenBank/DDBJ databases">
        <title>Draft genome assembly of a fouling barnacle, Amphibalanus amphitrite (Darwin, 1854): The first reference genome for Thecostraca.</title>
        <authorList>
            <person name="Kim W."/>
        </authorList>
    </citation>
    <scope>NUCLEOTIDE SEQUENCE [LARGE SCALE GENOMIC DNA]</scope>
    <source>
        <strain evidence="2">SNU_AA5</strain>
        <tissue evidence="2">Soma without cirri and trophi</tissue>
    </source>
</reference>
<feature type="compositionally biased region" description="Pro residues" evidence="1">
    <location>
        <begin position="89"/>
        <end position="100"/>
    </location>
</feature>
<comment type="caution">
    <text evidence="2">The sequence shown here is derived from an EMBL/GenBank/DDBJ whole genome shotgun (WGS) entry which is preliminary data.</text>
</comment>
<dbReference type="OrthoDB" id="7697968at2759"/>
<protein>
    <submittedName>
        <fullName evidence="2">Uncharacterized protein</fullName>
    </submittedName>
</protein>
<accession>A0A6A4WBB8</accession>
<sequence length="215" mass="23917">MTDKLRSNSDTNCHRRLAGTDSWEDLSRELRHSLNRFSSPSFLHSPPSPPEQAPPPSPPPPPRHQSAVVLGTPFGRDICVGPDDTTAAPPTPQLPNPPAEAPCGGPEYEHDRPTAPYDAWDKALPARIEVRYIPMSLQWFQGRFHDRTQMVGSFKKDCRSWLWKNRPADFKAFTGDVVESATVVELTPSAHLLPSITEHHPPSYVCDADLDIPSE</sequence>
<name>A0A6A4WBB8_AMPAM</name>
<feature type="compositionally biased region" description="Pro residues" evidence="1">
    <location>
        <begin position="46"/>
        <end position="63"/>
    </location>
</feature>
<proteinExistence type="predicted"/>
<keyword evidence="3" id="KW-1185">Reference proteome</keyword>
<feature type="region of interest" description="Disordered" evidence="1">
    <location>
        <begin position="36"/>
        <end position="111"/>
    </location>
</feature>
<evidence type="ECO:0000256" key="1">
    <source>
        <dbReference type="SAM" id="MobiDB-lite"/>
    </source>
</evidence>
<organism evidence="2 3">
    <name type="scientific">Amphibalanus amphitrite</name>
    <name type="common">Striped barnacle</name>
    <name type="synonym">Balanus amphitrite</name>
    <dbReference type="NCBI Taxonomy" id="1232801"/>
    <lineage>
        <taxon>Eukaryota</taxon>
        <taxon>Metazoa</taxon>
        <taxon>Ecdysozoa</taxon>
        <taxon>Arthropoda</taxon>
        <taxon>Crustacea</taxon>
        <taxon>Multicrustacea</taxon>
        <taxon>Cirripedia</taxon>
        <taxon>Thoracica</taxon>
        <taxon>Thoracicalcarea</taxon>
        <taxon>Balanomorpha</taxon>
        <taxon>Balanoidea</taxon>
        <taxon>Balanidae</taxon>
        <taxon>Amphibalaninae</taxon>
        <taxon>Amphibalanus</taxon>
    </lineage>
</organism>